<dbReference type="PANTHER" id="PTHR21599">
    <property type="entry name" value="GLYCERATE KINASE"/>
    <property type="match status" value="1"/>
</dbReference>
<gene>
    <name evidence="5" type="ORF">DFR70_1296</name>
</gene>
<evidence type="ECO:0000256" key="3">
    <source>
        <dbReference type="ARBA" id="ARBA00022777"/>
    </source>
</evidence>
<evidence type="ECO:0000313" key="5">
    <source>
        <dbReference type="EMBL" id="PXX52839.1"/>
    </source>
</evidence>
<comment type="similarity">
    <text evidence="1 4">Belongs to the glycerate kinase type-1 family.</text>
</comment>
<keyword evidence="2 4" id="KW-0808">Transferase</keyword>
<dbReference type="OrthoDB" id="9774290at2"/>
<dbReference type="PIRSF" id="PIRSF006078">
    <property type="entry name" value="GlxK"/>
    <property type="match status" value="1"/>
</dbReference>
<accession>A0A318JNC3</accession>
<name>A0A318JNC3_9NOCA</name>
<dbReference type="InterPro" id="IPR018193">
    <property type="entry name" value="Glyc_kinase_flavodox-like_fold"/>
</dbReference>
<dbReference type="InterPro" id="IPR036129">
    <property type="entry name" value="Glycerate_kinase_sf"/>
</dbReference>
<dbReference type="InterPro" id="IPR018197">
    <property type="entry name" value="Glycerate_kinase_RE-like"/>
</dbReference>
<organism evidence="5 6">
    <name type="scientific">Nocardia tenerifensis</name>
    <dbReference type="NCBI Taxonomy" id="228006"/>
    <lineage>
        <taxon>Bacteria</taxon>
        <taxon>Bacillati</taxon>
        <taxon>Actinomycetota</taxon>
        <taxon>Actinomycetes</taxon>
        <taxon>Mycobacteriales</taxon>
        <taxon>Nocardiaceae</taxon>
        <taxon>Nocardia</taxon>
    </lineage>
</organism>
<dbReference type="InterPro" id="IPR004381">
    <property type="entry name" value="Glycerate_kinase"/>
</dbReference>
<reference evidence="5 6" key="1">
    <citation type="submission" date="2018-05" db="EMBL/GenBank/DDBJ databases">
        <title>Genomic Encyclopedia of Type Strains, Phase IV (KMG-IV): sequencing the most valuable type-strain genomes for metagenomic binning, comparative biology and taxonomic classification.</title>
        <authorList>
            <person name="Goeker M."/>
        </authorList>
    </citation>
    <scope>NUCLEOTIDE SEQUENCE [LARGE SCALE GENOMIC DNA]</scope>
    <source>
        <strain evidence="5 6">DSM 44704</strain>
    </source>
</reference>
<keyword evidence="6" id="KW-1185">Reference proteome</keyword>
<dbReference type="PANTHER" id="PTHR21599:SF0">
    <property type="entry name" value="GLYCERATE KINASE"/>
    <property type="match status" value="1"/>
</dbReference>
<dbReference type="Pfam" id="PF02595">
    <property type="entry name" value="Gly_kinase"/>
    <property type="match status" value="1"/>
</dbReference>
<evidence type="ECO:0000256" key="1">
    <source>
        <dbReference type="ARBA" id="ARBA00006284"/>
    </source>
</evidence>
<dbReference type="GO" id="GO:0008887">
    <property type="term" value="F:glycerate kinase activity"/>
    <property type="evidence" value="ECO:0007669"/>
    <property type="project" value="UniProtKB-UniRule"/>
</dbReference>
<dbReference type="Gene3D" id="3.90.1510.10">
    <property type="entry name" value="Glycerate kinase, domain 2"/>
    <property type="match status" value="1"/>
</dbReference>
<dbReference type="GO" id="GO:0031388">
    <property type="term" value="P:organic acid phosphorylation"/>
    <property type="evidence" value="ECO:0007669"/>
    <property type="project" value="UniProtKB-UniRule"/>
</dbReference>
<keyword evidence="3 4" id="KW-0418">Kinase</keyword>
<sequence length="380" mass="38479">MRVLVAPDKFKGSLTAAQVARWLAHGLAGVGVASRQLPLADGGDGSVDAALAAGFTGHACTVAGATGTPRRAVLAVRGDTVVVEVANTCGLATLPGGRGQPLDASSLGLGQAIRQALRCGPRRVVLALGGSASTDGGMGLLTAFGFRFLDAAGRVLPPSGRALLDIAAIDTAAAVRLPPIDLVVASDVTNPLFGPEGAAAVYGPQKGADSAEVRLLDRGLRHLVEVLSRSGFPESGALAQASGAGSAGGIGFAALLLGARMTSGADFFLDLLDFDRHCAAADLVITGEGCLDAQTEHGKLPVVVARRAGPVPVVAVAGRSELDRTRWGREGFAEIYALSDYTDRDTASDGALSAELLVRIGREIGHSPLSACALSSPDPR</sequence>
<evidence type="ECO:0000256" key="2">
    <source>
        <dbReference type="ARBA" id="ARBA00022679"/>
    </source>
</evidence>
<dbReference type="NCBIfam" id="TIGR00045">
    <property type="entry name" value="glycerate kinase"/>
    <property type="match status" value="1"/>
</dbReference>
<proteinExistence type="inferred from homology"/>
<dbReference type="EMBL" id="QJKF01000029">
    <property type="protein sequence ID" value="PXX52839.1"/>
    <property type="molecule type" value="Genomic_DNA"/>
</dbReference>
<evidence type="ECO:0000313" key="6">
    <source>
        <dbReference type="Proteomes" id="UP000247569"/>
    </source>
</evidence>
<protein>
    <submittedName>
        <fullName evidence="5">Glycerate kinase</fullName>
    </submittedName>
</protein>
<dbReference type="RefSeq" id="WP_110293983.1">
    <property type="nucleotide sequence ID" value="NZ_QJKF01000029.1"/>
</dbReference>
<dbReference type="AlphaFoldDB" id="A0A318JNC3"/>
<dbReference type="SUPFAM" id="SSF110738">
    <property type="entry name" value="Glycerate kinase I"/>
    <property type="match status" value="1"/>
</dbReference>
<dbReference type="Proteomes" id="UP000247569">
    <property type="component" value="Unassembled WGS sequence"/>
</dbReference>
<dbReference type="Gene3D" id="3.40.50.10350">
    <property type="entry name" value="Glycerate kinase, domain 1"/>
    <property type="match status" value="1"/>
</dbReference>
<comment type="caution">
    <text evidence="5">The sequence shown here is derived from an EMBL/GenBank/DDBJ whole genome shotgun (WGS) entry which is preliminary data.</text>
</comment>
<evidence type="ECO:0000256" key="4">
    <source>
        <dbReference type="PIRNR" id="PIRNR006078"/>
    </source>
</evidence>